<dbReference type="AlphaFoldDB" id="A0A067JG05"/>
<sequence length="56" mass="6041">MAEVAVLLHRQIASPARFPAISSFFGDPPLVRPAGRPATWPVAMVDVSGDQKVLNR</sequence>
<reference evidence="1 2" key="1">
    <citation type="journal article" date="2014" name="PLoS ONE">
        <title>Global Analysis of Gene Expression Profiles in Physic Nut (Jatropha curcas L.) Seedlings Exposed to Salt Stress.</title>
        <authorList>
            <person name="Zhang L."/>
            <person name="Zhang C."/>
            <person name="Wu P."/>
            <person name="Chen Y."/>
            <person name="Li M."/>
            <person name="Jiang H."/>
            <person name="Wu G."/>
        </authorList>
    </citation>
    <scope>NUCLEOTIDE SEQUENCE [LARGE SCALE GENOMIC DNA]</scope>
    <source>
        <strain evidence="2">cv. GZQX0401</strain>
        <tissue evidence="1">Young leaves</tissue>
    </source>
</reference>
<evidence type="ECO:0000313" key="1">
    <source>
        <dbReference type="EMBL" id="KDP22752.1"/>
    </source>
</evidence>
<dbReference type="EMBL" id="KK915386">
    <property type="protein sequence ID" value="KDP22752.1"/>
    <property type="molecule type" value="Genomic_DNA"/>
</dbReference>
<protein>
    <submittedName>
        <fullName evidence="1">Uncharacterized protein</fullName>
    </submittedName>
</protein>
<gene>
    <name evidence="1" type="ORF">JCGZ_01986</name>
</gene>
<name>A0A067JG05_JATCU</name>
<proteinExistence type="predicted"/>
<evidence type="ECO:0000313" key="2">
    <source>
        <dbReference type="Proteomes" id="UP000027138"/>
    </source>
</evidence>
<keyword evidence="2" id="KW-1185">Reference proteome</keyword>
<organism evidence="1 2">
    <name type="scientific">Jatropha curcas</name>
    <name type="common">Barbados nut</name>
    <dbReference type="NCBI Taxonomy" id="180498"/>
    <lineage>
        <taxon>Eukaryota</taxon>
        <taxon>Viridiplantae</taxon>
        <taxon>Streptophyta</taxon>
        <taxon>Embryophyta</taxon>
        <taxon>Tracheophyta</taxon>
        <taxon>Spermatophyta</taxon>
        <taxon>Magnoliopsida</taxon>
        <taxon>eudicotyledons</taxon>
        <taxon>Gunneridae</taxon>
        <taxon>Pentapetalae</taxon>
        <taxon>rosids</taxon>
        <taxon>fabids</taxon>
        <taxon>Malpighiales</taxon>
        <taxon>Euphorbiaceae</taxon>
        <taxon>Crotonoideae</taxon>
        <taxon>Jatropheae</taxon>
        <taxon>Jatropha</taxon>
    </lineage>
</organism>
<dbReference type="Proteomes" id="UP000027138">
    <property type="component" value="Unassembled WGS sequence"/>
</dbReference>
<accession>A0A067JG05</accession>